<protein>
    <submittedName>
        <fullName evidence="2">Uncharacterized protein</fullName>
    </submittedName>
</protein>
<feature type="non-terminal residue" evidence="2">
    <location>
        <position position="87"/>
    </location>
</feature>
<name>A0A381VPX3_9ZZZZ</name>
<keyword evidence="1" id="KW-1133">Transmembrane helix</keyword>
<reference evidence="2" key="1">
    <citation type="submission" date="2018-05" db="EMBL/GenBank/DDBJ databases">
        <authorList>
            <person name="Lanie J.A."/>
            <person name="Ng W.-L."/>
            <person name="Kazmierczak K.M."/>
            <person name="Andrzejewski T.M."/>
            <person name="Davidsen T.M."/>
            <person name="Wayne K.J."/>
            <person name="Tettelin H."/>
            <person name="Glass J.I."/>
            <person name="Rusch D."/>
            <person name="Podicherti R."/>
            <person name="Tsui H.-C.T."/>
            <person name="Winkler M.E."/>
        </authorList>
    </citation>
    <scope>NUCLEOTIDE SEQUENCE</scope>
</reference>
<feature type="transmembrane region" description="Helical" evidence="1">
    <location>
        <begin position="27"/>
        <end position="49"/>
    </location>
</feature>
<organism evidence="2">
    <name type="scientific">marine metagenome</name>
    <dbReference type="NCBI Taxonomy" id="408172"/>
    <lineage>
        <taxon>unclassified sequences</taxon>
        <taxon>metagenomes</taxon>
        <taxon>ecological metagenomes</taxon>
    </lineage>
</organism>
<sequence>MAKTDATLNHMILGLDDITGGREIVGFFVWLGLTFLFYLVGYVAALNVIDDLTKNRWIKIPAMWGLAFVTSGLMSVLNYNPLILFFV</sequence>
<keyword evidence="1" id="KW-0812">Transmembrane</keyword>
<proteinExistence type="predicted"/>
<gene>
    <name evidence="2" type="ORF">METZ01_LOCUS94541</name>
</gene>
<feature type="transmembrane region" description="Helical" evidence="1">
    <location>
        <begin position="61"/>
        <end position="79"/>
    </location>
</feature>
<evidence type="ECO:0000256" key="1">
    <source>
        <dbReference type="SAM" id="Phobius"/>
    </source>
</evidence>
<dbReference type="AlphaFoldDB" id="A0A381VPX3"/>
<evidence type="ECO:0000313" key="2">
    <source>
        <dbReference type="EMBL" id="SVA41687.1"/>
    </source>
</evidence>
<dbReference type="EMBL" id="UINC01009290">
    <property type="protein sequence ID" value="SVA41687.1"/>
    <property type="molecule type" value="Genomic_DNA"/>
</dbReference>
<keyword evidence="1" id="KW-0472">Membrane</keyword>
<accession>A0A381VPX3</accession>